<gene>
    <name evidence="3" type="ORF">HNP94_000178</name>
    <name evidence="4" type="ORF">HNP96_000839</name>
    <name evidence="2" type="ORF">MMJJ_12880</name>
</gene>
<dbReference type="InterPro" id="IPR001719">
    <property type="entry name" value="AP_endonuc_2"/>
</dbReference>
<name>A0A2L1CBC0_METMI</name>
<evidence type="ECO:0000313" key="6">
    <source>
        <dbReference type="Proteomes" id="UP000567099"/>
    </source>
</evidence>
<reference evidence="5" key="1">
    <citation type="journal article" date="2018" name="Genome Announc.">
        <title>Complete Genome Sequence of the Methanococcus maripaludis Type Strain JJ (DSM 2067), a Model for Selenoprotein Synthesis in Archaea.</title>
        <authorList>
            <person name="Poehlein A."/>
            <person name="Heym D."/>
            <person name="Quitzke V."/>
            <person name="Fersch J."/>
            <person name="Daniel R."/>
            <person name="Rother M."/>
        </authorList>
    </citation>
    <scope>NUCLEOTIDE SEQUENCE [LARGE SCALE GENOMIC DNA]</scope>
    <source>
        <strain evidence="5">DSM 2067</strain>
    </source>
</reference>
<dbReference type="GO" id="GO:0004519">
    <property type="term" value="F:endonuclease activity"/>
    <property type="evidence" value="ECO:0007669"/>
    <property type="project" value="UniProtKB-KW"/>
</dbReference>
<proteinExistence type="predicted"/>
<dbReference type="InterPro" id="IPR013022">
    <property type="entry name" value="Xyl_isomerase-like_TIM-brl"/>
</dbReference>
<dbReference type="GeneID" id="36102374"/>
<dbReference type="PANTHER" id="PTHR12110:SF21">
    <property type="entry name" value="XYLOSE ISOMERASE-LIKE TIM BARREL DOMAIN-CONTAINING PROTEIN"/>
    <property type="match status" value="1"/>
</dbReference>
<evidence type="ECO:0000313" key="3">
    <source>
        <dbReference type="EMBL" id="MBA2863178.1"/>
    </source>
</evidence>
<dbReference type="GO" id="GO:0006281">
    <property type="term" value="P:DNA repair"/>
    <property type="evidence" value="ECO:0007669"/>
    <property type="project" value="InterPro"/>
</dbReference>
<accession>A0A2L1CBC0</accession>
<dbReference type="AlphaFoldDB" id="A0A2L1CBC0"/>
<dbReference type="Proteomes" id="UP000590564">
    <property type="component" value="Unassembled WGS sequence"/>
</dbReference>
<dbReference type="EMBL" id="CP026606">
    <property type="protein sequence ID" value="AVB76668.1"/>
    <property type="molecule type" value="Genomic_DNA"/>
</dbReference>
<organism evidence="2 5">
    <name type="scientific">Methanococcus maripaludis</name>
    <name type="common">Methanococcus deltae</name>
    <dbReference type="NCBI Taxonomy" id="39152"/>
    <lineage>
        <taxon>Archaea</taxon>
        <taxon>Methanobacteriati</taxon>
        <taxon>Methanobacteriota</taxon>
        <taxon>Methanomada group</taxon>
        <taxon>Methanococci</taxon>
        <taxon>Methanococcales</taxon>
        <taxon>Methanococcaceae</taxon>
        <taxon>Methanococcus</taxon>
    </lineage>
</organism>
<dbReference type="GO" id="GO:0008270">
    <property type="term" value="F:zinc ion binding"/>
    <property type="evidence" value="ECO:0007669"/>
    <property type="project" value="InterPro"/>
</dbReference>
<dbReference type="EMBL" id="JACDUO010000001">
    <property type="protein sequence ID" value="MBA2863178.1"/>
    <property type="molecule type" value="Genomic_DNA"/>
</dbReference>
<dbReference type="RefSeq" id="WP_104838138.1">
    <property type="nucleotide sequence ID" value="NZ_CP026606.1"/>
</dbReference>
<keyword evidence="2" id="KW-0378">Hydrolase</keyword>
<evidence type="ECO:0000259" key="1">
    <source>
        <dbReference type="Pfam" id="PF01261"/>
    </source>
</evidence>
<dbReference type="Proteomes" id="UP000567099">
    <property type="component" value="Unassembled WGS sequence"/>
</dbReference>
<protein>
    <submittedName>
        <fullName evidence="2">Endonuclease IV</fullName>
    </submittedName>
    <submittedName>
        <fullName evidence="3">Sugar phosphate isomerase/epimerase</fullName>
    </submittedName>
</protein>
<reference evidence="2" key="2">
    <citation type="submission" date="2018-02" db="EMBL/GenBank/DDBJ databases">
        <title>Complete genome sequence of the Methanococcus maripaludis type strain JJ (DSM 2067), a model for selenoprotein synthesis in Archaea.</title>
        <authorList>
            <person name="Poehlein A."/>
            <person name="Heym D."/>
            <person name="Quitzke V."/>
            <person name="Fersch J."/>
            <person name="Daniel R."/>
            <person name="Rother M."/>
        </authorList>
    </citation>
    <scope>NUCLEOTIDE SEQUENCE [LARGE SCALE GENOMIC DNA]</scope>
    <source>
        <strain evidence="2">DSM 2067</strain>
    </source>
</reference>
<dbReference type="SMART" id="SM00518">
    <property type="entry name" value="AP2Ec"/>
    <property type="match status" value="1"/>
</dbReference>
<evidence type="ECO:0000313" key="7">
    <source>
        <dbReference type="Proteomes" id="UP000590564"/>
    </source>
</evidence>
<dbReference type="SUPFAM" id="SSF51658">
    <property type="entry name" value="Xylose isomerase-like"/>
    <property type="match status" value="1"/>
</dbReference>
<evidence type="ECO:0000313" key="4">
    <source>
        <dbReference type="EMBL" id="MBB6496818.1"/>
    </source>
</evidence>
<dbReference type="PANTHER" id="PTHR12110">
    <property type="entry name" value="HYDROXYPYRUVATE ISOMERASE"/>
    <property type="match status" value="1"/>
</dbReference>
<keyword evidence="3" id="KW-0413">Isomerase</keyword>
<reference evidence="4 7" key="3">
    <citation type="submission" date="2020-08" db="EMBL/GenBank/DDBJ databases">
        <title>Genomic Encyclopedia of Type Strains, Phase IV (KMG-V): Genome sequencing to study the core and pangenomes of soil and plant-associated prokaryotes.</title>
        <authorList>
            <person name="Whitman W."/>
        </authorList>
    </citation>
    <scope>NUCLEOTIDE SEQUENCE [LARGE SCALE GENOMIC DNA]</scope>
    <source>
        <strain evidence="3 6">C13</strain>
        <strain evidence="4 7">D1</strain>
    </source>
</reference>
<sequence length="268" mass="30151">MKYGISSLVFLPETLQSSMEKVAANSFDCWEIVSEGSHQLNPKNIKYLRNLREEYDVDLVIHAPFSDLNPASMNRDVRNLTTNSVIEAIEGAFELDANVVTVHPGYLPPLWSDYTKEILDNNFSSLNDIVEMAEDYEVMIGLENMPNYPGVLGVSIESLKDIIKDINSKYLGITFDIGHANTATKNPENFVKELNKIGKGIVHCHIHDNQGIEDEHALIGAGNIDFLKILSELKIINYDNVLSFESKSIRDAVNSRETINKYLSMLEK</sequence>
<evidence type="ECO:0000313" key="2">
    <source>
        <dbReference type="EMBL" id="AVB76668.1"/>
    </source>
</evidence>
<dbReference type="GO" id="GO:0003677">
    <property type="term" value="F:DNA binding"/>
    <property type="evidence" value="ECO:0007669"/>
    <property type="project" value="InterPro"/>
</dbReference>
<dbReference type="KEGG" id="mmad:MMJJ_12880"/>
<dbReference type="GO" id="GO:0016853">
    <property type="term" value="F:isomerase activity"/>
    <property type="evidence" value="ECO:0007669"/>
    <property type="project" value="UniProtKB-KW"/>
</dbReference>
<dbReference type="Gene3D" id="3.20.20.150">
    <property type="entry name" value="Divalent-metal-dependent TIM barrel enzymes"/>
    <property type="match status" value="1"/>
</dbReference>
<feature type="domain" description="Xylose isomerase-like TIM barrel" evidence="1">
    <location>
        <begin position="20"/>
        <end position="254"/>
    </location>
</feature>
<keyword evidence="2" id="KW-0540">Nuclease</keyword>
<dbReference type="Proteomes" id="UP000239462">
    <property type="component" value="Chromosome"/>
</dbReference>
<dbReference type="InterPro" id="IPR036237">
    <property type="entry name" value="Xyl_isomerase-like_sf"/>
</dbReference>
<dbReference type="EMBL" id="JACHED010000001">
    <property type="protein sequence ID" value="MBB6496818.1"/>
    <property type="molecule type" value="Genomic_DNA"/>
</dbReference>
<keyword evidence="2" id="KW-0255">Endonuclease</keyword>
<evidence type="ECO:0000313" key="5">
    <source>
        <dbReference type="Proteomes" id="UP000239462"/>
    </source>
</evidence>
<dbReference type="InterPro" id="IPR050312">
    <property type="entry name" value="IolE/XylAMocC-like"/>
</dbReference>
<dbReference type="Pfam" id="PF01261">
    <property type="entry name" value="AP_endonuc_2"/>
    <property type="match status" value="1"/>
</dbReference>